<dbReference type="eggNOG" id="KOG1339">
    <property type="taxonomic scope" value="Eukaryota"/>
</dbReference>
<evidence type="ECO:0000256" key="6">
    <source>
        <dbReference type="PIRSR" id="PIRSR601461-1"/>
    </source>
</evidence>
<dbReference type="InterPro" id="IPR032799">
    <property type="entry name" value="TAXi_C"/>
</dbReference>
<dbReference type="PROSITE" id="PS51767">
    <property type="entry name" value="PEPTIDASE_A1"/>
    <property type="match status" value="1"/>
</dbReference>
<evidence type="ECO:0000313" key="9">
    <source>
        <dbReference type="EMBL" id="EYU38589.1"/>
    </source>
</evidence>
<dbReference type="FunFam" id="2.40.70.10:FF:000020">
    <property type="entry name" value="Aspartic proteinase-like protein 2"/>
    <property type="match status" value="1"/>
</dbReference>
<keyword evidence="3" id="KW-0064">Aspartyl protease</keyword>
<sequence length="503" mass="53385">MAAGFLLVITVVAGLAEADVVSALGGGGGFQRVLTLERAFPVEERVELEAVKARDRARHSRMLQSYPGGIVDFSVGGTSDPYAVGLYYTKVRLGSPPREFNVQIDTGSDILWVTCSSCNDCPLNSGLGIPLNFFDAATSSTVSPISCSDSICASIVQIASAECSNEGNLCNYSFQYGDGSGTSGFYMSDILYFDSILGTSLITNSSAPIVFGCTTSLFGDLTKSDRAVDGIFGFGQQGLSVISQLSSRGITPKVFSHCLRGEGSGGGILVLGEILDPRIVYTPLVPSQPHYNLYLQSIAVNGQVLPIDQAVFTTSGNQGTIVDSGTTLAYLVEGAYDPLVAAITAAVSTSVKPIISKGNQCYLISASVGEMFPTVAFNFAGGASMVLRPIDYLVRMGFVDGAATWCIGFVKVQNQGTTILGDLVLKDKIFVYDLAHQRIGWADYDCTSSVNVSITSGKDEYVNAGQLSVSRSSSTSVLFKLMHDTYNNYLVLHLLVLIGFLFL</sequence>
<gene>
    <name evidence="9" type="ORF">MIMGU_mgv1a004937mg</name>
</gene>
<dbReference type="InterPro" id="IPR001461">
    <property type="entry name" value="Aspartic_peptidase_A1"/>
</dbReference>
<keyword evidence="2" id="KW-0645">Protease</keyword>
<dbReference type="PRINTS" id="PR00792">
    <property type="entry name" value="PEPSIN"/>
</dbReference>
<keyword evidence="5" id="KW-0325">Glycoprotein</keyword>
<name>A0A022RF02_ERYGU</name>
<dbReference type="EMBL" id="KI630480">
    <property type="protein sequence ID" value="EYU38589.1"/>
    <property type="molecule type" value="Genomic_DNA"/>
</dbReference>
<feature type="chain" id="PRO_5001504711" description="Peptidase A1 domain-containing protein" evidence="7">
    <location>
        <begin position="19"/>
        <end position="503"/>
    </location>
</feature>
<keyword evidence="4" id="KW-0378">Hydrolase</keyword>
<keyword evidence="10" id="KW-1185">Reference proteome</keyword>
<comment type="similarity">
    <text evidence="1">Belongs to the peptidase A1 family.</text>
</comment>
<dbReference type="InterPro" id="IPR034161">
    <property type="entry name" value="Pepsin-like_plant"/>
</dbReference>
<feature type="domain" description="Peptidase A1" evidence="8">
    <location>
        <begin position="87"/>
        <end position="442"/>
    </location>
</feature>
<accession>A0A022RF02</accession>
<dbReference type="PANTHER" id="PTHR13683:SF875">
    <property type="entry name" value="EUKARYOTIC ASPARTYL PROTEASE FAMILY PROTEIN"/>
    <property type="match status" value="1"/>
</dbReference>
<dbReference type="InterPro" id="IPR021109">
    <property type="entry name" value="Peptidase_aspartic_dom_sf"/>
</dbReference>
<keyword evidence="7" id="KW-0732">Signal</keyword>
<dbReference type="Proteomes" id="UP000030748">
    <property type="component" value="Unassembled WGS sequence"/>
</dbReference>
<dbReference type="Pfam" id="PF14541">
    <property type="entry name" value="TAXi_C"/>
    <property type="match status" value="1"/>
</dbReference>
<organism evidence="9 10">
    <name type="scientific">Erythranthe guttata</name>
    <name type="common">Yellow monkey flower</name>
    <name type="synonym">Mimulus guttatus</name>
    <dbReference type="NCBI Taxonomy" id="4155"/>
    <lineage>
        <taxon>Eukaryota</taxon>
        <taxon>Viridiplantae</taxon>
        <taxon>Streptophyta</taxon>
        <taxon>Embryophyta</taxon>
        <taxon>Tracheophyta</taxon>
        <taxon>Spermatophyta</taxon>
        <taxon>Magnoliopsida</taxon>
        <taxon>eudicotyledons</taxon>
        <taxon>Gunneridae</taxon>
        <taxon>Pentapetalae</taxon>
        <taxon>asterids</taxon>
        <taxon>lamiids</taxon>
        <taxon>Lamiales</taxon>
        <taxon>Phrymaceae</taxon>
        <taxon>Erythranthe</taxon>
    </lineage>
</organism>
<dbReference type="GO" id="GO:0006508">
    <property type="term" value="P:proteolysis"/>
    <property type="evidence" value="ECO:0007669"/>
    <property type="project" value="UniProtKB-KW"/>
</dbReference>
<dbReference type="InterPro" id="IPR033121">
    <property type="entry name" value="PEPTIDASE_A1"/>
</dbReference>
<reference evidence="9 10" key="1">
    <citation type="journal article" date="2013" name="Proc. Natl. Acad. Sci. U.S.A.">
        <title>Fine-scale variation in meiotic recombination in Mimulus inferred from population shotgun sequencing.</title>
        <authorList>
            <person name="Hellsten U."/>
            <person name="Wright K.M."/>
            <person name="Jenkins J."/>
            <person name="Shu S."/>
            <person name="Yuan Y."/>
            <person name="Wessler S.R."/>
            <person name="Schmutz J."/>
            <person name="Willis J.H."/>
            <person name="Rokhsar D.S."/>
        </authorList>
    </citation>
    <scope>NUCLEOTIDE SEQUENCE [LARGE SCALE GENOMIC DNA]</scope>
    <source>
        <strain evidence="10">cv. DUN x IM62</strain>
    </source>
</reference>
<evidence type="ECO:0000256" key="3">
    <source>
        <dbReference type="ARBA" id="ARBA00022750"/>
    </source>
</evidence>
<dbReference type="InterPro" id="IPR032861">
    <property type="entry name" value="TAXi_N"/>
</dbReference>
<dbReference type="CDD" id="cd05476">
    <property type="entry name" value="pepsin_A_like_plant"/>
    <property type="match status" value="1"/>
</dbReference>
<dbReference type="AlphaFoldDB" id="A0A022RF02"/>
<evidence type="ECO:0000256" key="5">
    <source>
        <dbReference type="ARBA" id="ARBA00023180"/>
    </source>
</evidence>
<dbReference type="Pfam" id="PF14543">
    <property type="entry name" value="TAXi_N"/>
    <property type="match status" value="1"/>
</dbReference>
<feature type="active site" evidence="6">
    <location>
        <position position="323"/>
    </location>
</feature>
<proteinExistence type="inferred from homology"/>
<evidence type="ECO:0000256" key="2">
    <source>
        <dbReference type="ARBA" id="ARBA00022670"/>
    </source>
</evidence>
<evidence type="ECO:0000313" key="10">
    <source>
        <dbReference type="Proteomes" id="UP000030748"/>
    </source>
</evidence>
<evidence type="ECO:0000256" key="7">
    <source>
        <dbReference type="SAM" id="SignalP"/>
    </source>
</evidence>
<dbReference type="PANTHER" id="PTHR13683">
    <property type="entry name" value="ASPARTYL PROTEASES"/>
    <property type="match status" value="1"/>
</dbReference>
<dbReference type="FunFam" id="2.40.70.10:FF:000018">
    <property type="entry name" value="Aspartic proteinase-like protein 2"/>
    <property type="match status" value="1"/>
</dbReference>
<dbReference type="SUPFAM" id="SSF50630">
    <property type="entry name" value="Acid proteases"/>
    <property type="match status" value="1"/>
</dbReference>
<protein>
    <recommendedName>
        <fullName evidence="8">Peptidase A1 domain-containing protein</fullName>
    </recommendedName>
</protein>
<feature type="active site" evidence="6">
    <location>
        <position position="105"/>
    </location>
</feature>
<evidence type="ECO:0000256" key="4">
    <source>
        <dbReference type="ARBA" id="ARBA00022801"/>
    </source>
</evidence>
<dbReference type="Gene3D" id="2.40.70.10">
    <property type="entry name" value="Acid Proteases"/>
    <property type="match status" value="2"/>
</dbReference>
<evidence type="ECO:0000256" key="1">
    <source>
        <dbReference type="ARBA" id="ARBA00007447"/>
    </source>
</evidence>
<evidence type="ECO:0000259" key="8">
    <source>
        <dbReference type="PROSITE" id="PS51767"/>
    </source>
</evidence>
<dbReference type="GO" id="GO:0004190">
    <property type="term" value="F:aspartic-type endopeptidase activity"/>
    <property type="evidence" value="ECO:0007669"/>
    <property type="project" value="UniProtKB-KW"/>
</dbReference>
<dbReference type="STRING" id="4155.A0A022RF02"/>
<feature type="signal peptide" evidence="7">
    <location>
        <begin position="1"/>
        <end position="18"/>
    </location>
</feature>